<dbReference type="Gene3D" id="3.40.630.30">
    <property type="match status" value="1"/>
</dbReference>
<dbReference type="InterPro" id="IPR016181">
    <property type="entry name" value="Acyl_CoA_acyltransferase"/>
</dbReference>
<evidence type="ECO:0000313" key="3">
    <source>
        <dbReference type="EMBL" id="CAH9052037.1"/>
    </source>
</evidence>
<gene>
    <name evidence="2" type="ORF">PSECIP111854_00419</name>
    <name evidence="3" type="ORF">PSECIP111951_00524</name>
</gene>
<dbReference type="EMBL" id="CAMAPD010000002">
    <property type="protein sequence ID" value="CAH9052037.1"/>
    <property type="molecule type" value="Genomic_DNA"/>
</dbReference>
<reference evidence="2 5" key="1">
    <citation type="submission" date="2022-07" db="EMBL/GenBank/DDBJ databases">
        <authorList>
            <person name="Criscuolo A."/>
        </authorList>
    </citation>
    <scope>NUCLEOTIDE SEQUENCE</scope>
    <source>
        <strain evidence="5">CIP 111951</strain>
        <strain evidence="2">CIP111854</strain>
        <strain evidence="3">CIP111951</strain>
    </source>
</reference>
<dbReference type="Proteomes" id="UP001152467">
    <property type="component" value="Unassembled WGS sequence"/>
</dbReference>
<evidence type="ECO:0000259" key="1">
    <source>
        <dbReference type="PROSITE" id="PS51186"/>
    </source>
</evidence>
<dbReference type="CDD" id="cd04301">
    <property type="entry name" value="NAT_SF"/>
    <property type="match status" value="1"/>
</dbReference>
<proteinExistence type="predicted"/>
<evidence type="ECO:0000313" key="4">
    <source>
        <dbReference type="Proteomes" id="UP001152467"/>
    </source>
</evidence>
<dbReference type="RefSeq" id="WP_261591742.1">
    <property type="nucleotide sequence ID" value="NZ_CAMAPC010000001.1"/>
</dbReference>
<dbReference type="Proteomes" id="UP001152485">
    <property type="component" value="Unassembled WGS sequence"/>
</dbReference>
<dbReference type="GO" id="GO:0016747">
    <property type="term" value="F:acyltransferase activity, transferring groups other than amino-acyl groups"/>
    <property type="evidence" value="ECO:0007669"/>
    <property type="project" value="InterPro"/>
</dbReference>
<sequence>MKIILSTSPTQTQLAAIHQGIADFNAPFLPNDTPHGTGHKFVITAQNGDEIIGGLQASIVWSHCVLELLWVNESARGSGLGSQLMQQLEVFAHEHKLHQIRTETLDFQAKPFYEKLGFSVYGILENTPPEHTSYFLVKHL</sequence>
<dbReference type="EMBL" id="CAMAPC010000001">
    <property type="protein sequence ID" value="CAH9049949.1"/>
    <property type="molecule type" value="Genomic_DNA"/>
</dbReference>
<organism evidence="2 4">
    <name type="scientific">Pseudoalteromonas holothuriae</name>
    <dbReference type="NCBI Taxonomy" id="2963714"/>
    <lineage>
        <taxon>Bacteria</taxon>
        <taxon>Pseudomonadati</taxon>
        <taxon>Pseudomonadota</taxon>
        <taxon>Gammaproteobacteria</taxon>
        <taxon>Alteromonadales</taxon>
        <taxon>Pseudoalteromonadaceae</taxon>
        <taxon>Pseudoalteromonas</taxon>
    </lineage>
</organism>
<keyword evidence="4" id="KW-1185">Reference proteome</keyword>
<dbReference type="PROSITE" id="PS51186">
    <property type="entry name" value="GNAT"/>
    <property type="match status" value="1"/>
</dbReference>
<dbReference type="Pfam" id="PF00583">
    <property type="entry name" value="Acetyltransf_1"/>
    <property type="match status" value="1"/>
</dbReference>
<evidence type="ECO:0000313" key="5">
    <source>
        <dbReference type="Proteomes" id="UP001152485"/>
    </source>
</evidence>
<dbReference type="AlphaFoldDB" id="A0A9W4W0J2"/>
<feature type="domain" description="N-acetyltransferase" evidence="1">
    <location>
        <begin position="1"/>
        <end position="140"/>
    </location>
</feature>
<evidence type="ECO:0000313" key="2">
    <source>
        <dbReference type="EMBL" id="CAH9049949.1"/>
    </source>
</evidence>
<protein>
    <recommendedName>
        <fullName evidence="1">N-acetyltransferase domain-containing protein</fullName>
    </recommendedName>
</protein>
<name>A0A9W4W0J2_9GAMM</name>
<dbReference type="InterPro" id="IPR000182">
    <property type="entry name" value="GNAT_dom"/>
</dbReference>
<dbReference type="SUPFAM" id="SSF55729">
    <property type="entry name" value="Acyl-CoA N-acyltransferases (Nat)"/>
    <property type="match status" value="1"/>
</dbReference>
<accession>A0A9W4W0J2</accession>
<comment type="caution">
    <text evidence="2">The sequence shown here is derived from an EMBL/GenBank/DDBJ whole genome shotgun (WGS) entry which is preliminary data.</text>
</comment>